<protein>
    <submittedName>
        <fullName evidence="2">Uncharacterized protein</fullName>
    </submittedName>
</protein>
<evidence type="ECO:0000313" key="2">
    <source>
        <dbReference type="EMBL" id="OSX67426.1"/>
    </source>
</evidence>
<accession>A0A1X6NG86</accession>
<name>A0A1X6NG86_9APHY</name>
<proteinExistence type="predicted"/>
<dbReference type="RefSeq" id="XP_024344220.1">
    <property type="nucleotide sequence ID" value="XM_024476729.1"/>
</dbReference>
<dbReference type="STRING" id="670580.A0A1X6NG86"/>
<feature type="region of interest" description="Disordered" evidence="1">
    <location>
        <begin position="966"/>
        <end position="1003"/>
    </location>
</feature>
<dbReference type="OrthoDB" id="5429442at2759"/>
<dbReference type="GeneID" id="36321680"/>
<evidence type="ECO:0000256" key="1">
    <source>
        <dbReference type="SAM" id="MobiDB-lite"/>
    </source>
</evidence>
<dbReference type="AlphaFoldDB" id="A0A1X6NG86"/>
<dbReference type="EMBL" id="KZ110591">
    <property type="protein sequence ID" value="OSX67426.1"/>
    <property type="molecule type" value="Genomic_DNA"/>
</dbReference>
<keyword evidence="3" id="KW-1185">Reference proteome</keyword>
<evidence type="ECO:0000313" key="3">
    <source>
        <dbReference type="Proteomes" id="UP000194127"/>
    </source>
</evidence>
<gene>
    <name evidence="2" type="ORF">POSPLADRAFT_1030475</name>
</gene>
<dbReference type="Proteomes" id="UP000194127">
    <property type="component" value="Unassembled WGS sequence"/>
</dbReference>
<sequence length="1003" mass="113171">MCVGENCAPQATRYIQAQLLALYENAQDCIELHQDANVQELDYRLSHSLVEYQQSRPLARQDTTSRAVFEATFDPPEIRFICDHDACFRVKISEGSYSPGSAGPGRTPLENLPINDLQIEFRVNYDIRDLSGVDSRIGTGKMRLLILDFSNAKLMSMAPSISMGKDTLLSYLVKYLEFLQSAGRHVFFSLPEFTARPSLTINHSAMSSSSPDVQELQHVPIETINTQLALNWLKAAMDSIEPAGRAVDWPVINMAEFRGFWSPDESLSSEAQFQIRFGAPRIMGVCSQEAILCFSLDEVSFYEGKDDILDQTPSRSYSKWEVAFLVKITRVDETEGGAYRCVINLNDTQIRDDLSKFEGLAGDDDMGNAYCDLLLQAIEEEYLRALAVDSQLIIYDSRWSTSAWTSLEDSLDNDEDVSSWHLDSSDTGAISNRLQLWRQTIKKSDMGTFDQIIAISQSSLNIHFNKLHASALPRSLTYPLANWTSDQTFTATFQPINVRLLSEDRAIIWIHLTKGQIKLLTKDPSVTEERHQFEDWRLAFEVTIKIASHVDILGNDQPPRWTQEPFPCKQHVGKDDRYLRHIYLDFRNAEFIHEYSRFDDLLHTQSSRPIEKLRAMVYYLRTQYFPALMDRGVHILHTVPVWTSEKDCPTYAFTDVAFHIYSSATISRQSLTSVTDISEPAIIVLGMTNFHRMLHRRLAYSADWVIRANKGATYGTLALSREVFLERAILKSLSGINAMTTVIPLVSPVDENGTWSPRLSTWALDEQHKSQECRWISQTPDADGRLKYEWNHHVDFKYEHKGSGVVMGAHAVACTTNNRLQLPPATRSGRFEIKISGKVLLNVSFASENQKASAKFSAEWSASLVLQTDTSGIKASLQGSPSPTFDGVCFEGEAEELLSSDLESQLRALFPDTISLDDVLDELKQFEGIWQTAYPGMKAHCLVNPIFNSHGDLLFELQPHAILQAQSIPGPARPSGGNRPRRRWNDGTAANRGTTDSSRVRHE</sequence>
<organism evidence="2 3">
    <name type="scientific">Postia placenta MAD-698-R-SB12</name>
    <dbReference type="NCBI Taxonomy" id="670580"/>
    <lineage>
        <taxon>Eukaryota</taxon>
        <taxon>Fungi</taxon>
        <taxon>Dikarya</taxon>
        <taxon>Basidiomycota</taxon>
        <taxon>Agaricomycotina</taxon>
        <taxon>Agaricomycetes</taxon>
        <taxon>Polyporales</taxon>
        <taxon>Adustoporiaceae</taxon>
        <taxon>Rhodonia</taxon>
    </lineage>
</organism>
<reference evidence="2 3" key="1">
    <citation type="submission" date="2017-04" db="EMBL/GenBank/DDBJ databases">
        <title>Genome Sequence of the Model Brown-Rot Fungus Postia placenta SB12.</title>
        <authorList>
            <consortium name="DOE Joint Genome Institute"/>
            <person name="Gaskell J."/>
            <person name="Kersten P."/>
            <person name="Larrondo L.F."/>
            <person name="Canessa P."/>
            <person name="Martinez D."/>
            <person name="Hibbett D."/>
            <person name="Schmoll M."/>
            <person name="Kubicek C.P."/>
            <person name="Martinez A.T."/>
            <person name="Yadav J."/>
            <person name="Master E."/>
            <person name="Magnuson J.K."/>
            <person name="James T."/>
            <person name="Yaver D."/>
            <person name="Berka R."/>
            <person name="Labutti K."/>
            <person name="Lipzen A."/>
            <person name="Aerts A."/>
            <person name="Barry K."/>
            <person name="Henrissat B."/>
            <person name="Blanchette R."/>
            <person name="Grigoriev I."/>
            <person name="Cullen D."/>
        </authorList>
    </citation>
    <scope>NUCLEOTIDE SEQUENCE [LARGE SCALE GENOMIC DNA]</scope>
    <source>
        <strain evidence="2 3">MAD-698-R-SB12</strain>
    </source>
</reference>